<dbReference type="InterPro" id="IPR036412">
    <property type="entry name" value="HAD-like_sf"/>
</dbReference>
<reference evidence="3 4" key="1">
    <citation type="submission" date="2018-12" db="EMBL/GenBank/DDBJ databases">
        <title>Lysinibacillus antri sp. nov., isolated from a cave soil.</title>
        <authorList>
            <person name="Narsing Rao M.P."/>
            <person name="Zhang H."/>
            <person name="Dong Z.-Y."/>
            <person name="Niu X.-K."/>
            <person name="Zhang K."/>
            <person name="Fang B.-Z."/>
            <person name="Kang Y.-Q."/>
            <person name="Xiao M."/>
            <person name="Li W.-J."/>
        </authorList>
    </citation>
    <scope>NUCLEOTIDE SEQUENCE [LARGE SCALE GENOMIC DNA]</scope>
    <source>
        <strain evidence="3 4">SYSU K30002</strain>
    </source>
</reference>
<dbReference type="EMBL" id="RYYR01000027">
    <property type="protein sequence ID" value="RUL49173.1"/>
    <property type="molecule type" value="Genomic_DNA"/>
</dbReference>
<accession>A0A432L8N2</accession>
<dbReference type="GO" id="GO:0008967">
    <property type="term" value="F:phosphoglycolate phosphatase activity"/>
    <property type="evidence" value="ECO:0007669"/>
    <property type="project" value="TreeGrafter"/>
</dbReference>
<evidence type="ECO:0000256" key="1">
    <source>
        <dbReference type="ARBA" id="ARBA00022801"/>
    </source>
</evidence>
<dbReference type="InterPro" id="IPR006549">
    <property type="entry name" value="HAD-SF_hydro_IIIA"/>
</dbReference>
<dbReference type="RefSeq" id="WP_126660174.1">
    <property type="nucleotide sequence ID" value="NZ_RYYR01000027.1"/>
</dbReference>
<dbReference type="PANTHER" id="PTHR43434">
    <property type="entry name" value="PHOSPHOGLYCOLATE PHOSPHATASE"/>
    <property type="match status" value="1"/>
</dbReference>
<protein>
    <submittedName>
        <fullName evidence="3">HAD-IIIA family hydrolase</fullName>
    </submittedName>
</protein>
<dbReference type="AlphaFoldDB" id="A0A432L8N2"/>
<dbReference type="InterPro" id="IPR006439">
    <property type="entry name" value="HAD-SF_hydro_IA"/>
</dbReference>
<dbReference type="InterPro" id="IPR041492">
    <property type="entry name" value="HAD_2"/>
</dbReference>
<dbReference type="SUPFAM" id="SSF56784">
    <property type="entry name" value="HAD-like"/>
    <property type="match status" value="1"/>
</dbReference>
<dbReference type="GO" id="GO:0005829">
    <property type="term" value="C:cytosol"/>
    <property type="evidence" value="ECO:0007669"/>
    <property type="project" value="TreeGrafter"/>
</dbReference>
<keyword evidence="4" id="KW-1185">Reference proteome</keyword>
<dbReference type="Pfam" id="PF13419">
    <property type="entry name" value="HAD_2"/>
    <property type="match status" value="1"/>
</dbReference>
<dbReference type="SFLD" id="SFLDS00003">
    <property type="entry name" value="Haloacid_Dehalogenase"/>
    <property type="match status" value="1"/>
</dbReference>
<dbReference type="InterPro" id="IPR023214">
    <property type="entry name" value="HAD_sf"/>
</dbReference>
<comment type="caution">
    <text evidence="3">The sequence shown here is derived from an EMBL/GenBank/DDBJ whole genome shotgun (WGS) entry which is preliminary data.</text>
</comment>
<evidence type="ECO:0000313" key="4">
    <source>
        <dbReference type="Proteomes" id="UP000287910"/>
    </source>
</evidence>
<gene>
    <name evidence="3" type="ORF">EK386_15920</name>
</gene>
<sequence>MKYVIFDFDGTLVDSKSALLTAWNTIADKHNFKKVKIEEIEELRKISIKERSLRYDFPLYKLPIIMPLFYQTYNKSIKEVTLIEGMKELLDELNHNGYKIAIISSNSKENIEGFMKDRGVQNISTILCSSRIFGKDKIMKKFLKEKQLGPDDVIYVGDEERDIVACKKVGIKVVWVEWGYDAFEVVQREQPDYIASEPKDILTIIS</sequence>
<dbReference type="NCBIfam" id="TIGR01662">
    <property type="entry name" value="HAD-SF-IIIA"/>
    <property type="match status" value="1"/>
</dbReference>
<dbReference type="Gene3D" id="1.10.150.240">
    <property type="entry name" value="Putative phosphatase, domain 2"/>
    <property type="match status" value="1"/>
</dbReference>
<evidence type="ECO:0000256" key="2">
    <source>
        <dbReference type="ARBA" id="ARBA00022842"/>
    </source>
</evidence>
<proteinExistence type="predicted"/>
<evidence type="ECO:0000313" key="3">
    <source>
        <dbReference type="EMBL" id="RUL49173.1"/>
    </source>
</evidence>
<dbReference type="InterPro" id="IPR050155">
    <property type="entry name" value="HAD-like_hydrolase_sf"/>
</dbReference>
<name>A0A432L8N2_9BACI</name>
<dbReference type="PANTHER" id="PTHR43434:SF13">
    <property type="entry name" value="PHOSPHOGLYCOLATE PHOSPHATASE"/>
    <property type="match status" value="1"/>
</dbReference>
<keyword evidence="1 3" id="KW-0378">Hydrolase</keyword>
<dbReference type="GO" id="GO:0006281">
    <property type="term" value="P:DNA repair"/>
    <property type="evidence" value="ECO:0007669"/>
    <property type="project" value="TreeGrafter"/>
</dbReference>
<organism evidence="3 4">
    <name type="scientific">Lysinibacillus antri</name>
    <dbReference type="NCBI Taxonomy" id="2498145"/>
    <lineage>
        <taxon>Bacteria</taxon>
        <taxon>Bacillati</taxon>
        <taxon>Bacillota</taxon>
        <taxon>Bacilli</taxon>
        <taxon>Bacillales</taxon>
        <taxon>Bacillaceae</taxon>
        <taxon>Lysinibacillus</taxon>
    </lineage>
</organism>
<dbReference type="Gene3D" id="3.40.50.1000">
    <property type="entry name" value="HAD superfamily/HAD-like"/>
    <property type="match status" value="1"/>
</dbReference>
<dbReference type="InterPro" id="IPR023198">
    <property type="entry name" value="PGP-like_dom2"/>
</dbReference>
<keyword evidence="2" id="KW-0460">Magnesium</keyword>
<dbReference type="NCBIfam" id="TIGR01549">
    <property type="entry name" value="HAD-SF-IA-v1"/>
    <property type="match status" value="1"/>
</dbReference>
<dbReference type="SFLD" id="SFLDG01129">
    <property type="entry name" value="C1.5:_HAD__Beta-PGM__Phosphata"/>
    <property type="match status" value="1"/>
</dbReference>
<dbReference type="Proteomes" id="UP000287910">
    <property type="component" value="Unassembled WGS sequence"/>
</dbReference>